<dbReference type="PANTHER" id="PTHR43301">
    <property type="entry name" value="ARABINAN ENDO-1,5-ALPHA-L-ARABINOSIDASE"/>
    <property type="match status" value="1"/>
</dbReference>
<evidence type="ECO:0000313" key="1">
    <source>
        <dbReference type="EMBL" id="AFZ65634.1"/>
    </source>
</evidence>
<dbReference type="STRING" id="937777.Deipe_0024"/>
<dbReference type="AlphaFoldDB" id="K9ZWU0"/>
<dbReference type="eggNOG" id="COG1621">
    <property type="taxonomic scope" value="Bacteria"/>
</dbReference>
<dbReference type="OrthoDB" id="9759709at2"/>
<dbReference type="CDD" id="cd08983">
    <property type="entry name" value="GH43_Bt3655-like"/>
    <property type="match status" value="1"/>
</dbReference>
<dbReference type="Gene3D" id="2.115.10.20">
    <property type="entry name" value="Glycosyl hydrolase domain, family 43"/>
    <property type="match status" value="2"/>
</dbReference>
<organism evidence="1 2">
    <name type="scientific">Deinococcus peraridilitoris (strain DSM 19664 / LMG 22246 / CIP 109416 / KR-200)</name>
    <dbReference type="NCBI Taxonomy" id="937777"/>
    <lineage>
        <taxon>Bacteria</taxon>
        <taxon>Thermotogati</taxon>
        <taxon>Deinococcota</taxon>
        <taxon>Deinococci</taxon>
        <taxon>Deinococcales</taxon>
        <taxon>Deinococcaceae</taxon>
        <taxon>Deinococcus</taxon>
    </lineage>
</organism>
<dbReference type="SUPFAM" id="SSF75005">
    <property type="entry name" value="Arabinanase/levansucrase/invertase"/>
    <property type="match status" value="2"/>
</dbReference>
<name>K9ZWU0_DEIPD</name>
<dbReference type="RefSeq" id="WP_015233945.1">
    <property type="nucleotide sequence ID" value="NC_019793.1"/>
</dbReference>
<reference evidence="2" key="1">
    <citation type="submission" date="2012-03" db="EMBL/GenBank/DDBJ databases">
        <title>Complete sequence of chromosome of Deinococcus peraridilitoris DSM 19664.</title>
        <authorList>
            <person name="Lucas S."/>
            <person name="Copeland A."/>
            <person name="Lapidus A."/>
            <person name="Glavina del Rio T."/>
            <person name="Dalin E."/>
            <person name="Tice H."/>
            <person name="Bruce D."/>
            <person name="Goodwin L."/>
            <person name="Pitluck S."/>
            <person name="Peters L."/>
            <person name="Mikhailova N."/>
            <person name="Lu M."/>
            <person name="Kyrpides N."/>
            <person name="Mavromatis K."/>
            <person name="Ivanova N."/>
            <person name="Brettin T."/>
            <person name="Detter J.C."/>
            <person name="Han C."/>
            <person name="Larimer F."/>
            <person name="Land M."/>
            <person name="Hauser L."/>
            <person name="Markowitz V."/>
            <person name="Cheng J.-F."/>
            <person name="Hugenholtz P."/>
            <person name="Woyke T."/>
            <person name="Wu D."/>
            <person name="Pukall R."/>
            <person name="Steenblock K."/>
            <person name="Brambilla E."/>
            <person name="Klenk H.-P."/>
            <person name="Eisen J.A."/>
        </authorList>
    </citation>
    <scope>NUCLEOTIDE SEQUENCE [LARGE SCALE GENOMIC DNA]</scope>
    <source>
        <strain evidence="2">DSM 19664 / LMG 22246 / CIP 109416 / KR-200</strain>
    </source>
</reference>
<accession>K9ZWU0</accession>
<dbReference type="PANTHER" id="PTHR43301:SF3">
    <property type="entry name" value="ARABINAN ENDO-1,5-ALPHA-L-ARABINOSIDASE A-RELATED"/>
    <property type="match status" value="1"/>
</dbReference>
<dbReference type="HOGENOM" id="CLU_010779_1_1_0"/>
<evidence type="ECO:0008006" key="3">
    <source>
        <dbReference type="Google" id="ProtNLM"/>
    </source>
</evidence>
<protein>
    <recommendedName>
        <fullName evidence="3">Glycosyl hydrolase family 43</fullName>
    </recommendedName>
</protein>
<dbReference type="PATRIC" id="fig|937777.3.peg.27"/>
<evidence type="ECO:0000313" key="2">
    <source>
        <dbReference type="Proteomes" id="UP000010467"/>
    </source>
</evidence>
<sequence length="315" mass="36066">MNTHGVDPGAGWLFAYFREIHGGSVLEESLHYAISRDGLHFTALNDNRPVWNASIDSQPVALRDPFIARGLDGDYRLLATHAVPTRRLPDGHYERLDIGLAPHTAPVDFLHARSTDLLTWYDVRLIPILQDIPGAKNLWAPEFVVDPVAGDHLVIWSTSTGPKMWWDKAIWYARTRDFLTFTAPQVLFDPKLNIIDAHLLPYENRWHLFYKPDSKDDSKHIHIAHSACIDGPYHDLATGITPTITEGPHVVRRDDLDEWWLYYDHPWEKHYGLSRSRDLKQWTVTSGAQFPEDARHASIIQLSAEECTRLLRAFG</sequence>
<proteinExistence type="predicted"/>
<dbReference type="Proteomes" id="UP000010467">
    <property type="component" value="Chromosome"/>
</dbReference>
<dbReference type="KEGG" id="dpd:Deipe_0024"/>
<gene>
    <name evidence="1" type="ordered locus">Deipe_0024</name>
</gene>
<dbReference type="EMBL" id="CP003382">
    <property type="protein sequence ID" value="AFZ65634.1"/>
    <property type="molecule type" value="Genomic_DNA"/>
</dbReference>
<dbReference type="InterPro" id="IPR023296">
    <property type="entry name" value="Glyco_hydro_beta-prop_sf"/>
</dbReference>
<keyword evidence="2" id="KW-1185">Reference proteome</keyword>
<dbReference type="InterPro" id="IPR050727">
    <property type="entry name" value="GH43_arabinanases"/>
</dbReference>